<name>A0A8J2WUG3_9CRUS</name>
<reference evidence="1" key="1">
    <citation type="submission" date="2021-11" db="EMBL/GenBank/DDBJ databases">
        <authorList>
            <person name="Schell T."/>
        </authorList>
    </citation>
    <scope>NUCLEOTIDE SEQUENCE</scope>
    <source>
        <strain evidence="1">M5</strain>
    </source>
</reference>
<dbReference type="EMBL" id="CAKKLH010000320">
    <property type="protein sequence ID" value="CAH0112016.1"/>
    <property type="molecule type" value="Genomic_DNA"/>
</dbReference>
<evidence type="ECO:0000313" key="1">
    <source>
        <dbReference type="EMBL" id="CAH0112016.1"/>
    </source>
</evidence>
<gene>
    <name evidence="1" type="ORF">DGAL_LOCUS15675</name>
</gene>
<keyword evidence="2" id="KW-1185">Reference proteome</keyword>
<evidence type="ECO:0000313" key="2">
    <source>
        <dbReference type="Proteomes" id="UP000789390"/>
    </source>
</evidence>
<dbReference type="AlphaFoldDB" id="A0A8J2WUG3"/>
<protein>
    <submittedName>
        <fullName evidence="1">Uncharacterized protein</fullName>
    </submittedName>
</protein>
<dbReference type="OrthoDB" id="8191755at2759"/>
<accession>A0A8J2WUG3</accession>
<dbReference type="Proteomes" id="UP000789390">
    <property type="component" value="Unassembled WGS sequence"/>
</dbReference>
<proteinExistence type="predicted"/>
<organism evidence="1 2">
    <name type="scientific">Daphnia galeata</name>
    <dbReference type="NCBI Taxonomy" id="27404"/>
    <lineage>
        <taxon>Eukaryota</taxon>
        <taxon>Metazoa</taxon>
        <taxon>Ecdysozoa</taxon>
        <taxon>Arthropoda</taxon>
        <taxon>Crustacea</taxon>
        <taxon>Branchiopoda</taxon>
        <taxon>Diplostraca</taxon>
        <taxon>Cladocera</taxon>
        <taxon>Anomopoda</taxon>
        <taxon>Daphniidae</taxon>
        <taxon>Daphnia</taxon>
    </lineage>
</organism>
<comment type="caution">
    <text evidence="1">The sequence shown here is derived from an EMBL/GenBank/DDBJ whole genome shotgun (WGS) entry which is preliminary data.</text>
</comment>
<sequence>MVCVYTKKKDKPPPTDGVVNHLKKLLFPDFSNLTPDIKIKPTFHHLQVLKPTHEQKLIESQLRSHGLTPKKLKLLVDEQYEKHKFDADSVFNTDEKNNTTVVEPGNIISQKDTHQI</sequence>